<keyword evidence="5 9" id="KW-0653">Protein transport</keyword>
<reference evidence="10 13" key="3">
    <citation type="submission" date="2020-02" db="EMBL/GenBank/DDBJ databases">
        <title>Newly sequenced genome of strain CSTR1 showed variability in Candidatus Kuenenia stuttgartiensis genomes.</title>
        <authorList>
            <person name="Ding C."/>
            <person name="Adrian L."/>
        </authorList>
    </citation>
    <scope>NUCLEOTIDE SEQUENCE [LARGE SCALE GENOMIC DNA]</scope>
    <source>
        <strain evidence="10 13">CSTR1</strain>
    </source>
</reference>
<sequence>MFSIPGGWEWIIIALIAFLIFGKRLPGIMKNVGRSIAEFRKGFKNVEEEINEVKEIKGNIDTITKFKIN</sequence>
<dbReference type="KEGG" id="kst:KSMBR1_3936"/>
<proteinExistence type="inferred from homology"/>
<dbReference type="Proteomes" id="UP000221734">
    <property type="component" value="Chromosome Kuenenia_stuttgartiensis_MBR1"/>
</dbReference>
<dbReference type="GO" id="GO:0008320">
    <property type="term" value="F:protein transmembrane transporter activity"/>
    <property type="evidence" value="ECO:0007669"/>
    <property type="project" value="UniProtKB-UniRule"/>
</dbReference>
<evidence type="ECO:0000313" key="10">
    <source>
        <dbReference type="EMBL" id="QII12047.1"/>
    </source>
</evidence>
<reference evidence="12" key="1">
    <citation type="submission" date="2017-10" db="EMBL/GenBank/DDBJ databases">
        <authorList>
            <person name="Frank J."/>
        </authorList>
    </citation>
    <scope>NUCLEOTIDE SEQUENCE [LARGE SCALE GENOMIC DNA]</scope>
</reference>
<evidence type="ECO:0000256" key="1">
    <source>
        <dbReference type="ARBA" id="ARBA00004162"/>
    </source>
</evidence>
<evidence type="ECO:0000256" key="2">
    <source>
        <dbReference type="ARBA" id="ARBA00022448"/>
    </source>
</evidence>
<evidence type="ECO:0000313" key="12">
    <source>
        <dbReference type="Proteomes" id="UP000221734"/>
    </source>
</evidence>
<evidence type="ECO:0000256" key="4">
    <source>
        <dbReference type="ARBA" id="ARBA00022692"/>
    </source>
</evidence>
<comment type="subunit">
    <text evidence="9">Forms a complex with TatC.</text>
</comment>
<accession>A0A2C9CLE5</accession>
<keyword evidence="2 9" id="KW-0813">Transport</keyword>
<dbReference type="InterPro" id="IPR003369">
    <property type="entry name" value="TatA/B/E"/>
</dbReference>
<keyword evidence="8 9" id="KW-0472">Membrane</keyword>
<keyword evidence="3 9" id="KW-1003">Cell membrane</keyword>
<gene>
    <name evidence="9 10" type="primary">tatA</name>
    <name evidence="10" type="ORF">KsCSTR_26680</name>
    <name evidence="11" type="ORF">KSMBR1_3936</name>
</gene>
<dbReference type="PANTHER" id="PTHR42982">
    <property type="entry name" value="SEC-INDEPENDENT PROTEIN TRANSLOCASE PROTEIN TATA"/>
    <property type="match status" value="1"/>
</dbReference>
<dbReference type="GO" id="GO:0043953">
    <property type="term" value="P:protein transport by the Tat complex"/>
    <property type="evidence" value="ECO:0007669"/>
    <property type="project" value="UniProtKB-UniRule"/>
</dbReference>
<dbReference type="HAMAP" id="MF_00236">
    <property type="entry name" value="TatA_E"/>
    <property type="match status" value="1"/>
</dbReference>
<dbReference type="InterPro" id="IPR006312">
    <property type="entry name" value="TatA/E"/>
</dbReference>
<keyword evidence="12" id="KW-1185">Reference proteome</keyword>
<feature type="transmembrane region" description="Helical" evidence="9">
    <location>
        <begin position="6"/>
        <end position="22"/>
    </location>
</feature>
<evidence type="ECO:0000313" key="11">
    <source>
        <dbReference type="EMBL" id="SOH06408.1"/>
    </source>
</evidence>
<comment type="similarity">
    <text evidence="9">Belongs to the TatA/E family.</text>
</comment>
<keyword evidence="4 9" id="KW-0812">Transmembrane</keyword>
<evidence type="ECO:0000256" key="9">
    <source>
        <dbReference type="HAMAP-Rule" id="MF_00236"/>
    </source>
</evidence>
<dbReference type="GO" id="GO:0033281">
    <property type="term" value="C:TAT protein transport complex"/>
    <property type="evidence" value="ECO:0007669"/>
    <property type="project" value="UniProtKB-UniRule"/>
</dbReference>
<dbReference type="EMBL" id="CP049055">
    <property type="protein sequence ID" value="QII12047.1"/>
    <property type="molecule type" value="Genomic_DNA"/>
</dbReference>
<evidence type="ECO:0000256" key="5">
    <source>
        <dbReference type="ARBA" id="ARBA00022927"/>
    </source>
</evidence>
<dbReference type="AlphaFoldDB" id="A0A2C9CLE5"/>
<keyword evidence="6 9" id="KW-1133">Transmembrane helix</keyword>
<comment type="subcellular location">
    <subcellularLocation>
        <location evidence="1 9">Cell membrane</location>
        <topology evidence="1 9">Single-pass membrane protein</topology>
    </subcellularLocation>
</comment>
<dbReference type="PANTHER" id="PTHR42982:SF1">
    <property type="entry name" value="SEC-INDEPENDENT PROTEIN TRANSLOCASE PROTEIN TATA"/>
    <property type="match status" value="1"/>
</dbReference>
<evidence type="ECO:0000256" key="7">
    <source>
        <dbReference type="ARBA" id="ARBA00023010"/>
    </source>
</evidence>
<organism evidence="11 12">
    <name type="scientific">Kuenenia stuttgartiensis</name>
    <dbReference type="NCBI Taxonomy" id="174633"/>
    <lineage>
        <taxon>Bacteria</taxon>
        <taxon>Pseudomonadati</taxon>
        <taxon>Planctomycetota</taxon>
        <taxon>Candidatus Brocadiia</taxon>
        <taxon>Candidatus Brocadiales</taxon>
        <taxon>Candidatus Brocadiaceae</taxon>
        <taxon>Candidatus Kuenenia</taxon>
    </lineage>
</organism>
<dbReference type="Pfam" id="PF02416">
    <property type="entry name" value="TatA_B_E"/>
    <property type="match status" value="1"/>
</dbReference>
<dbReference type="EMBL" id="LT934425">
    <property type="protein sequence ID" value="SOH06408.1"/>
    <property type="molecule type" value="Genomic_DNA"/>
</dbReference>
<name>A0A2C9CLE5_KUEST</name>
<evidence type="ECO:0000256" key="6">
    <source>
        <dbReference type="ARBA" id="ARBA00022989"/>
    </source>
</evidence>
<evidence type="ECO:0000256" key="3">
    <source>
        <dbReference type="ARBA" id="ARBA00022475"/>
    </source>
</evidence>
<evidence type="ECO:0000256" key="8">
    <source>
        <dbReference type="ARBA" id="ARBA00023136"/>
    </source>
</evidence>
<reference evidence="11" key="2">
    <citation type="submission" date="2017-10" db="EMBL/GenBank/DDBJ databases">
        <authorList>
            <person name="Banno H."/>
            <person name="Chua N.-H."/>
        </authorList>
    </citation>
    <scope>NUCLEOTIDE SEQUENCE [LARGE SCALE GENOMIC DNA]</scope>
    <source>
        <strain evidence="11">Kuenenia_mbr1_ru-nijmegen</strain>
    </source>
</reference>
<dbReference type="Gene3D" id="1.20.5.3310">
    <property type="match status" value="1"/>
</dbReference>
<dbReference type="RefSeq" id="WP_099326814.1">
    <property type="nucleotide sequence ID" value="NZ_CP049055.1"/>
</dbReference>
<protein>
    <recommendedName>
        <fullName evidence="9">Sec-independent protein translocase protein TatA</fullName>
    </recommendedName>
</protein>
<keyword evidence="7 9" id="KW-0811">Translocation</keyword>
<evidence type="ECO:0000313" key="13">
    <source>
        <dbReference type="Proteomes" id="UP000501926"/>
    </source>
</evidence>
<comment type="function">
    <text evidence="9">Part of the twin-arginine translocation (Tat) system that transports large folded proteins containing a characteristic twin-arginine motif in their signal peptide across membranes. TatA could form the protein-conducting channel of the Tat system.</text>
</comment>
<dbReference type="Proteomes" id="UP000501926">
    <property type="component" value="Chromosome"/>
</dbReference>